<evidence type="ECO:0000256" key="2">
    <source>
        <dbReference type="ARBA" id="ARBA00022603"/>
    </source>
</evidence>
<dbReference type="Ensembl" id="ENSBMST00010007786.1">
    <property type="protein sequence ID" value="ENSBMSP00010006978.1"/>
    <property type="gene ID" value="ENSBMSG00010005174.1"/>
</dbReference>
<dbReference type="AlphaFoldDB" id="A0A8C0HW44"/>
<dbReference type="GO" id="GO:0008112">
    <property type="term" value="F:nicotinamide N-methyltransferase activity"/>
    <property type="evidence" value="ECO:0007669"/>
    <property type="project" value="TreeGrafter"/>
</dbReference>
<dbReference type="Pfam" id="PF01234">
    <property type="entry name" value="NNMT_PNMT_TEMT"/>
    <property type="match status" value="2"/>
</dbReference>
<protein>
    <submittedName>
        <fullName evidence="5">Uncharacterized protein</fullName>
    </submittedName>
</protein>
<comment type="similarity">
    <text evidence="1">Belongs to the class I-like SAM-binding methyltransferase superfamily. NNMT/PNMT/TEMT family.</text>
</comment>
<name>A0A8C0HW44_BALMU</name>
<evidence type="ECO:0000313" key="5">
    <source>
        <dbReference type="Ensembl" id="ENSBMSP00010006978.1"/>
    </source>
</evidence>
<dbReference type="SUPFAM" id="SSF53335">
    <property type="entry name" value="S-adenosyl-L-methionine-dependent methyltransferases"/>
    <property type="match status" value="1"/>
</dbReference>
<dbReference type="InterPro" id="IPR029063">
    <property type="entry name" value="SAM-dependent_MTases_sf"/>
</dbReference>
<evidence type="ECO:0000256" key="1">
    <source>
        <dbReference type="ARBA" id="ARBA00007996"/>
    </source>
</evidence>
<keyword evidence="3" id="KW-0808">Transferase</keyword>
<dbReference type="GeneTree" id="ENSGT00390000011708"/>
<dbReference type="PANTHER" id="PTHR10867">
    <property type="entry name" value="NNMT/PNMT/TEMT FAMILY MEMBER"/>
    <property type="match status" value="1"/>
</dbReference>
<dbReference type="PROSITE" id="PS51681">
    <property type="entry name" value="SAM_MT_NNMT_PNMT_TEMT"/>
    <property type="match status" value="1"/>
</dbReference>
<dbReference type="Gene3D" id="3.40.50.150">
    <property type="entry name" value="Vaccinia Virus protein VP39"/>
    <property type="match status" value="2"/>
</dbReference>
<dbReference type="PANTHER" id="PTHR10867:SF40">
    <property type="entry name" value="NICOTINAMIDE N-METHYLTRANSFERASE"/>
    <property type="match status" value="1"/>
</dbReference>
<evidence type="ECO:0000256" key="4">
    <source>
        <dbReference type="ARBA" id="ARBA00022691"/>
    </source>
</evidence>
<sequence>MEQKRLETLLYKPKPLKSLGAGVGNWRDECDRGEWPKGGRFRKRPSLAVLVFIPVCVLGGWGRTKPEPHQEGESDCLLLLPGQSLLLSMALQESKDPDVHQEKFEPTSYQDYFKMNQDPLGDEVLHFLLKHYNVTFKPGGLEGKLLIDLSSGPTIYQLLSACESFKEIIAINYPDKNCQELEKWLKKMPGAFDWSRMTQLVPLSFSLHSRDRGAEKEERLRRAIRQVLKCDILKERPLEPAVLPRPRGHLVLSGDFEASFFMVGVKRFSALPLDEKFLREALQETCFITEKLEEFPQATETHLDNCSDYTRFFFLVARRRD</sequence>
<dbReference type="InterPro" id="IPR000940">
    <property type="entry name" value="NNMT_TEMT_trans"/>
</dbReference>
<dbReference type="GO" id="GO:0005829">
    <property type="term" value="C:cytosol"/>
    <property type="evidence" value="ECO:0007669"/>
    <property type="project" value="TreeGrafter"/>
</dbReference>
<evidence type="ECO:0000256" key="3">
    <source>
        <dbReference type="ARBA" id="ARBA00022679"/>
    </source>
</evidence>
<keyword evidence="4" id="KW-0949">S-adenosyl-L-methionine</keyword>
<dbReference type="GO" id="GO:0032259">
    <property type="term" value="P:methylation"/>
    <property type="evidence" value="ECO:0007669"/>
    <property type="project" value="UniProtKB-KW"/>
</dbReference>
<reference evidence="5" key="1">
    <citation type="submission" date="2023-09" db="UniProtKB">
        <authorList>
            <consortium name="Ensembl"/>
        </authorList>
    </citation>
    <scope>IDENTIFICATION</scope>
</reference>
<accession>A0A8C0HW44</accession>
<keyword evidence="2" id="KW-0489">Methyltransferase</keyword>
<proteinExistence type="inferred from homology"/>
<organism evidence="5">
    <name type="scientific">Balaenoptera musculus</name>
    <name type="common">Blue whale</name>
    <dbReference type="NCBI Taxonomy" id="9771"/>
    <lineage>
        <taxon>Eukaryota</taxon>
        <taxon>Metazoa</taxon>
        <taxon>Chordata</taxon>
        <taxon>Craniata</taxon>
        <taxon>Vertebrata</taxon>
        <taxon>Euteleostomi</taxon>
        <taxon>Mammalia</taxon>
        <taxon>Eutheria</taxon>
        <taxon>Laurasiatheria</taxon>
        <taxon>Artiodactyla</taxon>
        <taxon>Whippomorpha</taxon>
        <taxon>Cetacea</taxon>
        <taxon>Mysticeti</taxon>
        <taxon>Balaenopteridae</taxon>
        <taxon>Balaenoptera</taxon>
    </lineage>
</organism>
<dbReference type="OMA" id="SFLICRT"/>